<dbReference type="InterPro" id="IPR013154">
    <property type="entry name" value="ADH-like_N"/>
</dbReference>
<dbReference type="InterPro" id="IPR051603">
    <property type="entry name" value="Zinc-ADH_QOR/CCCR"/>
</dbReference>
<dbReference type="CDD" id="cd05289">
    <property type="entry name" value="MDR_like_2"/>
    <property type="match status" value="1"/>
</dbReference>
<dbReference type="InterPro" id="IPR020843">
    <property type="entry name" value="ER"/>
</dbReference>
<dbReference type="InterPro" id="IPR011032">
    <property type="entry name" value="GroES-like_sf"/>
</dbReference>
<dbReference type="SUPFAM" id="SSF50129">
    <property type="entry name" value="GroES-like"/>
    <property type="match status" value="1"/>
</dbReference>
<organism evidence="3 4">
    <name type="scientific">Streptosporangium jomthongense</name>
    <dbReference type="NCBI Taxonomy" id="1193683"/>
    <lineage>
        <taxon>Bacteria</taxon>
        <taxon>Bacillati</taxon>
        <taxon>Actinomycetota</taxon>
        <taxon>Actinomycetes</taxon>
        <taxon>Streptosporangiales</taxon>
        <taxon>Streptosporangiaceae</taxon>
        <taxon>Streptosporangium</taxon>
    </lineage>
</organism>
<name>A0ABV8F037_9ACTN</name>
<dbReference type="RefSeq" id="WP_386189801.1">
    <property type="nucleotide sequence ID" value="NZ_JBHSBC010000012.1"/>
</dbReference>
<dbReference type="PANTHER" id="PTHR44154">
    <property type="entry name" value="QUINONE OXIDOREDUCTASE"/>
    <property type="match status" value="1"/>
</dbReference>
<dbReference type="Pfam" id="PF13602">
    <property type="entry name" value="ADH_zinc_N_2"/>
    <property type="match status" value="1"/>
</dbReference>
<dbReference type="Gene3D" id="3.90.180.10">
    <property type="entry name" value="Medium-chain alcohol dehydrogenases, catalytic domain"/>
    <property type="match status" value="1"/>
</dbReference>
<accession>A0ABV8F037</accession>
<evidence type="ECO:0000256" key="1">
    <source>
        <dbReference type="ARBA" id="ARBA00022857"/>
    </source>
</evidence>
<sequence>MSSSSFPTVGRAVVVSSYGGAEELRLAEVPVPSPGPGQVLLRVRAAGVNPVDWKIRAGLLKEFLPVDLPYTPGGEAAGEVVAVGEGVSAWAAGDEVLGPVAGGYAEYALADAAQLSAKPAGLSWEAASGLYTSAETANRVLDLLKVGAGETLLVHGAAGGVGGLVVQFAVASGARVVGTAGAANHDYLRELGAVPVSYGEGVFDRVREVAPQGVDAVLDAAGGALAGSVGLLGGPERIVGIVSVPEAVETGTRFTGGGEGESHGVQAVARALALHAAGTLALPVRAVLPLADAAGAHRLSEEGHGRGKIVLVP</sequence>
<comment type="caution">
    <text evidence="3">The sequence shown here is derived from an EMBL/GenBank/DDBJ whole genome shotgun (WGS) entry which is preliminary data.</text>
</comment>
<dbReference type="Proteomes" id="UP001595698">
    <property type="component" value="Unassembled WGS sequence"/>
</dbReference>
<dbReference type="GO" id="GO:0016491">
    <property type="term" value="F:oxidoreductase activity"/>
    <property type="evidence" value="ECO:0007669"/>
    <property type="project" value="UniProtKB-KW"/>
</dbReference>
<evidence type="ECO:0000313" key="3">
    <source>
        <dbReference type="EMBL" id="MFC3980830.1"/>
    </source>
</evidence>
<dbReference type="SUPFAM" id="SSF51735">
    <property type="entry name" value="NAD(P)-binding Rossmann-fold domains"/>
    <property type="match status" value="1"/>
</dbReference>
<dbReference type="InterPro" id="IPR036291">
    <property type="entry name" value="NAD(P)-bd_dom_sf"/>
</dbReference>
<keyword evidence="4" id="KW-1185">Reference proteome</keyword>
<dbReference type="EMBL" id="JBHSBC010000012">
    <property type="protein sequence ID" value="MFC3980830.1"/>
    <property type="molecule type" value="Genomic_DNA"/>
</dbReference>
<dbReference type="Pfam" id="PF08240">
    <property type="entry name" value="ADH_N"/>
    <property type="match status" value="1"/>
</dbReference>
<keyword evidence="3" id="KW-0560">Oxidoreductase</keyword>
<dbReference type="Gene3D" id="3.40.50.720">
    <property type="entry name" value="NAD(P)-binding Rossmann-like Domain"/>
    <property type="match status" value="1"/>
</dbReference>
<gene>
    <name evidence="3" type="ORF">ACFOYY_11910</name>
</gene>
<dbReference type="SMART" id="SM00829">
    <property type="entry name" value="PKS_ER"/>
    <property type="match status" value="1"/>
</dbReference>
<protein>
    <submittedName>
        <fullName evidence="3">NADP-dependent oxidoreductase</fullName>
        <ecNumber evidence="3">1.-.-.-</ecNumber>
    </submittedName>
</protein>
<evidence type="ECO:0000313" key="4">
    <source>
        <dbReference type="Proteomes" id="UP001595698"/>
    </source>
</evidence>
<evidence type="ECO:0000259" key="2">
    <source>
        <dbReference type="SMART" id="SM00829"/>
    </source>
</evidence>
<proteinExistence type="predicted"/>
<dbReference type="PANTHER" id="PTHR44154:SF1">
    <property type="entry name" value="QUINONE OXIDOREDUCTASE"/>
    <property type="match status" value="1"/>
</dbReference>
<keyword evidence="1" id="KW-0521">NADP</keyword>
<dbReference type="EC" id="1.-.-.-" evidence="3"/>
<reference evidence="4" key="1">
    <citation type="journal article" date="2019" name="Int. J. Syst. Evol. Microbiol.">
        <title>The Global Catalogue of Microorganisms (GCM) 10K type strain sequencing project: providing services to taxonomists for standard genome sequencing and annotation.</title>
        <authorList>
            <consortium name="The Broad Institute Genomics Platform"/>
            <consortium name="The Broad Institute Genome Sequencing Center for Infectious Disease"/>
            <person name="Wu L."/>
            <person name="Ma J."/>
        </authorList>
    </citation>
    <scope>NUCLEOTIDE SEQUENCE [LARGE SCALE GENOMIC DNA]</scope>
    <source>
        <strain evidence="4">TBRC 7912</strain>
    </source>
</reference>
<feature type="domain" description="Enoyl reductase (ER)" evidence="2">
    <location>
        <begin position="19"/>
        <end position="311"/>
    </location>
</feature>